<gene>
    <name evidence="1" type="ORF">SEMRO_887_G216280.1</name>
</gene>
<protein>
    <submittedName>
        <fullName evidence="1">Uncharacterized protein</fullName>
    </submittedName>
</protein>
<dbReference type="OrthoDB" id="206107at2759"/>
<dbReference type="EMBL" id="CAICTM010000885">
    <property type="protein sequence ID" value="CAB9517860.1"/>
    <property type="molecule type" value="Genomic_DNA"/>
</dbReference>
<organism evidence="1 2">
    <name type="scientific">Seminavis robusta</name>
    <dbReference type="NCBI Taxonomy" id="568900"/>
    <lineage>
        <taxon>Eukaryota</taxon>
        <taxon>Sar</taxon>
        <taxon>Stramenopiles</taxon>
        <taxon>Ochrophyta</taxon>
        <taxon>Bacillariophyta</taxon>
        <taxon>Bacillariophyceae</taxon>
        <taxon>Bacillariophycidae</taxon>
        <taxon>Naviculales</taxon>
        <taxon>Naviculaceae</taxon>
        <taxon>Seminavis</taxon>
    </lineage>
</organism>
<keyword evidence="2" id="KW-1185">Reference proteome</keyword>
<dbReference type="PANTHER" id="PTHR35213">
    <property type="entry name" value="RING-TYPE DOMAIN-CONTAINING PROTEIN-RELATED"/>
    <property type="match status" value="1"/>
</dbReference>
<dbReference type="Proteomes" id="UP001153069">
    <property type="component" value="Unassembled WGS sequence"/>
</dbReference>
<proteinExistence type="predicted"/>
<sequence length="341" mass="35811">MSGYSNQEDTPKKPLRAGMWTQEEMVYVNALVKEFRDGALDLSQGMTLRRFLAERLHCHPKRISKKYEGTGLNGRTGYVGQTYTPVELNERKIRLELLRGQFLESVENLDLYHGGNIPRAAAAQRDAAQRDAAASSGIRNSLVTTQIGVNSGTAARNSQLSTVSGSTAQYLQARARLAQATLGCADLVLSGVVNPNPMGSVRGSFLQDVYSRPGLGLFPPQINSMASAPSGLLSSALGASLGATDSLALSLGATHPSSFLLGGNRFGSLQSRLSPFHGSLASSALGLPTRGTAVDSNREQLMTSFLSNRPAAGGGSGSDATSLLALSNISSSPPSAYPHTG</sequence>
<accession>A0A9N8ECF8</accession>
<evidence type="ECO:0000313" key="1">
    <source>
        <dbReference type="EMBL" id="CAB9517860.1"/>
    </source>
</evidence>
<evidence type="ECO:0000313" key="2">
    <source>
        <dbReference type="Proteomes" id="UP001153069"/>
    </source>
</evidence>
<comment type="caution">
    <text evidence="1">The sequence shown here is derived from an EMBL/GenBank/DDBJ whole genome shotgun (WGS) entry which is preliminary data.</text>
</comment>
<reference evidence="1" key="1">
    <citation type="submission" date="2020-06" db="EMBL/GenBank/DDBJ databases">
        <authorList>
            <consortium name="Plant Systems Biology data submission"/>
        </authorList>
    </citation>
    <scope>NUCLEOTIDE SEQUENCE</scope>
    <source>
        <strain evidence="1">D6</strain>
    </source>
</reference>
<name>A0A9N8ECF8_9STRA</name>
<dbReference type="AlphaFoldDB" id="A0A9N8ECF8"/>